<dbReference type="AlphaFoldDB" id="A0A6N0I0N9"/>
<comment type="subcellular location">
    <subcellularLocation>
        <location evidence="11">Cell inner membrane</location>
        <topology evidence="11">Multi-pass membrane protein</topology>
    </subcellularLocation>
    <subcellularLocation>
        <location evidence="1">Membrane</location>
        <topology evidence="1">Multi-pass membrane protein</topology>
    </subcellularLocation>
</comment>
<evidence type="ECO:0000256" key="9">
    <source>
        <dbReference type="ARBA" id="ARBA00023136"/>
    </source>
</evidence>
<evidence type="ECO:0000256" key="3">
    <source>
        <dbReference type="ARBA" id="ARBA00022676"/>
    </source>
</evidence>
<dbReference type="GO" id="GO:0009252">
    <property type="term" value="P:peptidoglycan biosynthetic process"/>
    <property type="evidence" value="ECO:0007669"/>
    <property type="project" value="UniProtKB-UniRule"/>
</dbReference>
<comment type="function">
    <text evidence="11">Peptidoglycan polymerase that is essential for cell wall elongation.</text>
</comment>
<evidence type="ECO:0000256" key="11">
    <source>
        <dbReference type="HAMAP-Rule" id="MF_02079"/>
    </source>
</evidence>
<dbReference type="GO" id="GO:0071555">
    <property type="term" value="P:cell wall organization"/>
    <property type="evidence" value="ECO:0007669"/>
    <property type="project" value="UniProtKB-KW"/>
</dbReference>
<evidence type="ECO:0000256" key="2">
    <source>
        <dbReference type="ARBA" id="ARBA00022475"/>
    </source>
</evidence>
<comment type="similarity">
    <text evidence="11">Belongs to the SEDS family. MrdB/RodA subfamily.</text>
</comment>
<dbReference type="PROSITE" id="PS00428">
    <property type="entry name" value="FTSW_RODA_SPOVE"/>
    <property type="match status" value="1"/>
</dbReference>
<accession>A0A6N0I0N9</accession>
<evidence type="ECO:0000256" key="6">
    <source>
        <dbReference type="ARBA" id="ARBA00022960"/>
    </source>
</evidence>
<feature type="transmembrane region" description="Helical" evidence="11">
    <location>
        <begin position="113"/>
        <end position="130"/>
    </location>
</feature>
<keyword evidence="2 11" id="KW-1003">Cell membrane</keyword>
<dbReference type="EC" id="2.4.99.28" evidence="11"/>
<keyword evidence="8 11" id="KW-1133">Transmembrane helix</keyword>
<feature type="transmembrane region" description="Helical" evidence="11">
    <location>
        <begin position="49"/>
        <end position="70"/>
    </location>
</feature>
<evidence type="ECO:0000256" key="5">
    <source>
        <dbReference type="ARBA" id="ARBA00022692"/>
    </source>
</evidence>
<feature type="transmembrane region" description="Helical" evidence="11">
    <location>
        <begin position="239"/>
        <end position="265"/>
    </location>
</feature>
<evidence type="ECO:0000313" key="12">
    <source>
        <dbReference type="EMBL" id="QKQ28187.1"/>
    </source>
</evidence>
<dbReference type="InterPro" id="IPR001182">
    <property type="entry name" value="FtsW/RodA"/>
</dbReference>
<dbReference type="GO" id="GO:0008360">
    <property type="term" value="P:regulation of cell shape"/>
    <property type="evidence" value="ECO:0007669"/>
    <property type="project" value="UniProtKB-KW"/>
</dbReference>
<dbReference type="PANTHER" id="PTHR30474:SF1">
    <property type="entry name" value="PEPTIDOGLYCAN GLYCOSYLTRANSFERASE MRDB"/>
    <property type="match status" value="1"/>
</dbReference>
<protein>
    <recommendedName>
        <fullName evidence="11">Peptidoglycan glycosyltransferase MrdB</fullName>
        <shortName evidence="11">PGT</shortName>
        <ecNumber evidence="11">2.4.99.28</ecNumber>
    </recommendedName>
    <alternativeName>
        <fullName evidence="11">Cell elongation protein RodA</fullName>
    </alternativeName>
    <alternativeName>
        <fullName evidence="11">Cell wall polymerase</fullName>
    </alternativeName>
    <alternativeName>
        <fullName evidence="11">Peptidoglycan polymerase</fullName>
        <shortName evidence="11">PG polymerase</shortName>
    </alternativeName>
</protein>
<dbReference type="InterPro" id="IPR018365">
    <property type="entry name" value="Cell_cycle_FtsW-rel_CS"/>
</dbReference>
<evidence type="ECO:0000256" key="7">
    <source>
        <dbReference type="ARBA" id="ARBA00022984"/>
    </source>
</evidence>
<proteinExistence type="inferred from homology"/>
<reference evidence="12 13" key="1">
    <citation type="submission" date="2020-05" db="EMBL/GenBank/DDBJ databases">
        <title>Horizontal transmission and recombination maintain forever young bacterial symbiont genomes.</title>
        <authorList>
            <person name="Russell S.L."/>
            <person name="Pepper-Tunick E."/>
            <person name="Svedberg J."/>
            <person name="Byrne A."/>
            <person name="Ruelas Castillo J."/>
            <person name="Vollmers C."/>
            <person name="Beinart R.A."/>
            <person name="Corbett-Detig R."/>
        </authorList>
    </citation>
    <scope>NUCLEOTIDE SEQUENCE [LARGE SCALE GENOMIC DNA]</scope>
    <source>
        <strain evidence="12">Santa_Monica_outfall</strain>
    </source>
</reference>
<dbReference type="GO" id="GO:0008955">
    <property type="term" value="F:peptidoglycan glycosyltransferase activity"/>
    <property type="evidence" value="ECO:0007669"/>
    <property type="project" value="UniProtKB-UniRule"/>
</dbReference>
<feature type="transmembrane region" description="Helical" evidence="11">
    <location>
        <begin position="314"/>
        <end position="335"/>
    </location>
</feature>
<keyword evidence="4 11" id="KW-0808">Transferase</keyword>
<keyword evidence="13" id="KW-1185">Reference proteome</keyword>
<comment type="pathway">
    <text evidence="11">Cell wall biogenesis; peptidoglycan biosynthesis.</text>
</comment>
<sequence>MLLAGLGMVVLYSASGSNGDLIVRQVTRLSVAFIVLYLFAQIPPQLLRIWTPWLFTFGILLLIAVLAFGYTGKGAQRWLDLGLFKFQPSEILKITVPMMVAWYLGERPLPPDFRRITIAALIVLIPTLLIAKQPDLGTSLLIACSGFFVLFLAGLPWRLMFGAIVLMIPASMALWFYGMHAYQRQRVLTFLNPEQDPLGSGYHIIQSKIAIGSGGIYGKGWLNGTQSQLDFLPERSTDFIFAVLSEEFGLVGVILLLVLYMLILLRTMHIATQAQDTFTRLLAGSLGLTFFIYVVVNTGMVTGLLPVVGLPLPLISYGGTSMVTLMAAFGILMSVHTHRKLLPK</sequence>
<feature type="transmembrane region" description="Helical" evidence="11">
    <location>
        <begin position="136"/>
        <end position="153"/>
    </location>
</feature>
<evidence type="ECO:0000256" key="10">
    <source>
        <dbReference type="ARBA" id="ARBA00023316"/>
    </source>
</evidence>
<feature type="transmembrane region" description="Helical" evidence="11">
    <location>
        <begin position="160"/>
        <end position="178"/>
    </location>
</feature>
<keyword evidence="11" id="KW-0997">Cell inner membrane</keyword>
<gene>
    <name evidence="11 12" type="primary">rodA</name>
    <name evidence="11" type="synonym">mrdB</name>
    <name evidence="12" type="ORF">HUE57_06550</name>
</gene>
<keyword evidence="3 11" id="KW-0328">Glycosyltransferase</keyword>
<dbReference type="GO" id="GO:0015648">
    <property type="term" value="F:lipid-linked peptidoglycan transporter activity"/>
    <property type="evidence" value="ECO:0007669"/>
    <property type="project" value="TreeGrafter"/>
</dbReference>
<evidence type="ECO:0000256" key="4">
    <source>
        <dbReference type="ARBA" id="ARBA00022679"/>
    </source>
</evidence>
<dbReference type="NCBIfam" id="TIGR02210">
    <property type="entry name" value="rodA_shape"/>
    <property type="match status" value="1"/>
</dbReference>
<dbReference type="GO" id="GO:0051301">
    <property type="term" value="P:cell division"/>
    <property type="evidence" value="ECO:0007669"/>
    <property type="project" value="InterPro"/>
</dbReference>
<dbReference type="GO" id="GO:0032153">
    <property type="term" value="C:cell division site"/>
    <property type="evidence" value="ECO:0007669"/>
    <property type="project" value="TreeGrafter"/>
</dbReference>
<name>A0A6N0I0N9_9GAMM</name>
<keyword evidence="10 11" id="KW-0961">Cell wall biogenesis/degradation</keyword>
<feature type="transmembrane region" description="Helical" evidence="11">
    <location>
        <begin position="286"/>
        <end position="308"/>
    </location>
</feature>
<dbReference type="Pfam" id="PF01098">
    <property type="entry name" value="FTSW_RODA_SPOVE"/>
    <property type="match status" value="1"/>
</dbReference>
<organism evidence="12 13">
    <name type="scientific">Candidatus Reidiella endopervernicosa</name>
    <dbReference type="NCBI Taxonomy" id="2738883"/>
    <lineage>
        <taxon>Bacteria</taxon>
        <taxon>Pseudomonadati</taxon>
        <taxon>Pseudomonadota</taxon>
        <taxon>Gammaproteobacteria</taxon>
        <taxon>Candidatus Reidiella</taxon>
    </lineage>
</organism>
<keyword evidence="5 11" id="KW-0812">Transmembrane</keyword>
<keyword evidence="9 11" id="KW-0472">Membrane</keyword>
<evidence type="ECO:0000256" key="8">
    <source>
        <dbReference type="ARBA" id="ARBA00022989"/>
    </source>
</evidence>
<dbReference type="GO" id="GO:0005886">
    <property type="term" value="C:plasma membrane"/>
    <property type="evidence" value="ECO:0007669"/>
    <property type="project" value="UniProtKB-SubCell"/>
</dbReference>
<dbReference type="PANTHER" id="PTHR30474">
    <property type="entry name" value="CELL CYCLE PROTEIN"/>
    <property type="match status" value="1"/>
</dbReference>
<keyword evidence="6 11" id="KW-0133">Cell shape</keyword>
<dbReference type="Proteomes" id="UP000509658">
    <property type="component" value="Chromosome"/>
</dbReference>
<evidence type="ECO:0000256" key="1">
    <source>
        <dbReference type="ARBA" id="ARBA00004141"/>
    </source>
</evidence>
<evidence type="ECO:0000313" key="13">
    <source>
        <dbReference type="Proteomes" id="UP000509658"/>
    </source>
</evidence>
<dbReference type="KEGG" id="rev:HUE57_06550"/>
<comment type="catalytic activity">
    <reaction evidence="11">
        <text>[GlcNAc-(1-&gt;4)-Mur2Ac(oyl-L-Ala-gamma-D-Glu-L-Lys-D-Ala-D-Ala)](n)-di-trans,octa-cis-undecaprenyl diphosphate + beta-D-GlcNAc-(1-&gt;4)-Mur2Ac(oyl-L-Ala-gamma-D-Glu-L-Lys-D-Ala-D-Ala)-di-trans,octa-cis-undecaprenyl diphosphate = [GlcNAc-(1-&gt;4)-Mur2Ac(oyl-L-Ala-gamma-D-Glu-L-Lys-D-Ala-D-Ala)](n+1)-di-trans,octa-cis-undecaprenyl diphosphate + di-trans,octa-cis-undecaprenyl diphosphate + H(+)</text>
        <dbReference type="Rhea" id="RHEA:23708"/>
        <dbReference type="Rhea" id="RHEA-COMP:9602"/>
        <dbReference type="Rhea" id="RHEA-COMP:9603"/>
        <dbReference type="ChEBI" id="CHEBI:15378"/>
        <dbReference type="ChEBI" id="CHEBI:58405"/>
        <dbReference type="ChEBI" id="CHEBI:60033"/>
        <dbReference type="ChEBI" id="CHEBI:78435"/>
        <dbReference type="EC" id="2.4.99.28"/>
    </reaction>
</comment>
<dbReference type="EMBL" id="CP054491">
    <property type="protein sequence ID" value="QKQ28187.1"/>
    <property type="molecule type" value="Genomic_DNA"/>
</dbReference>
<feature type="transmembrane region" description="Helical" evidence="11">
    <location>
        <begin position="26"/>
        <end position="42"/>
    </location>
</feature>
<dbReference type="UniPathway" id="UPA00219"/>
<keyword evidence="7 11" id="KW-0573">Peptidoglycan synthesis</keyword>
<dbReference type="InterPro" id="IPR011923">
    <property type="entry name" value="RodA/MrdB"/>
</dbReference>
<dbReference type="HAMAP" id="MF_02079">
    <property type="entry name" value="PGT_RodA"/>
    <property type="match status" value="1"/>
</dbReference>